<dbReference type="RefSeq" id="WP_228149578.1">
    <property type="nucleotide sequence ID" value="NZ_FZLN01000001.1"/>
</dbReference>
<dbReference type="GO" id="GO:0036424">
    <property type="term" value="F:L-phosphoserine phosphatase activity"/>
    <property type="evidence" value="ECO:0007669"/>
    <property type="project" value="TreeGrafter"/>
</dbReference>
<proteinExistence type="predicted"/>
<keyword evidence="8" id="KW-0718">Serine biosynthesis</keyword>
<evidence type="ECO:0000256" key="4">
    <source>
        <dbReference type="ARBA" id="ARBA00022605"/>
    </source>
</evidence>
<keyword evidence="7" id="KW-0460">Magnesium</keyword>
<dbReference type="EC" id="3.1.3.3" evidence="3"/>
<keyword evidence="11" id="KW-0732">Signal</keyword>
<comment type="cofactor">
    <cofactor evidence="1">
        <name>Mg(2+)</name>
        <dbReference type="ChEBI" id="CHEBI:18420"/>
    </cofactor>
</comment>
<dbReference type="Gene3D" id="1.20.1440.320">
    <property type="match status" value="1"/>
</dbReference>
<dbReference type="AlphaFoldDB" id="A0A217EEE8"/>
<dbReference type="GO" id="GO:0000287">
    <property type="term" value="F:magnesium ion binding"/>
    <property type="evidence" value="ECO:0007669"/>
    <property type="project" value="TreeGrafter"/>
</dbReference>
<dbReference type="PANTHER" id="PTHR43344">
    <property type="entry name" value="PHOSPHOSERINE PHOSPHATASE"/>
    <property type="match status" value="1"/>
</dbReference>
<keyword evidence="13" id="KW-1185">Reference proteome</keyword>
<feature type="chain" id="PRO_5013256535" description="phosphoserine phosphatase" evidence="11">
    <location>
        <begin position="32"/>
        <end position="450"/>
    </location>
</feature>
<accession>A0A217EEE8</accession>
<dbReference type="GO" id="GO:0005737">
    <property type="term" value="C:cytoplasm"/>
    <property type="evidence" value="ECO:0007669"/>
    <property type="project" value="TreeGrafter"/>
</dbReference>
<keyword evidence="5" id="KW-0479">Metal-binding</keyword>
<reference evidence="13" key="1">
    <citation type="submission" date="2017-06" db="EMBL/GenBank/DDBJ databases">
        <authorList>
            <person name="Varghese N."/>
            <person name="Submissions S."/>
        </authorList>
    </citation>
    <scope>NUCLEOTIDE SEQUENCE [LARGE SCALE GENOMIC DNA]</scope>
    <source>
        <strain evidence="13">ANC 5114</strain>
    </source>
</reference>
<dbReference type="EMBL" id="FZLN01000001">
    <property type="protein sequence ID" value="SNQ28642.1"/>
    <property type="molecule type" value="Genomic_DNA"/>
</dbReference>
<evidence type="ECO:0000256" key="10">
    <source>
        <dbReference type="ARBA" id="ARBA00048523"/>
    </source>
</evidence>
<evidence type="ECO:0000256" key="11">
    <source>
        <dbReference type="SAM" id="SignalP"/>
    </source>
</evidence>
<evidence type="ECO:0000313" key="12">
    <source>
        <dbReference type="EMBL" id="SNQ28642.1"/>
    </source>
</evidence>
<feature type="signal peptide" evidence="11">
    <location>
        <begin position="1"/>
        <end position="31"/>
    </location>
</feature>
<dbReference type="GO" id="GO:0006564">
    <property type="term" value="P:L-serine biosynthetic process"/>
    <property type="evidence" value="ECO:0007669"/>
    <property type="project" value="UniProtKB-KW"/>
</dbReference>
<evidence type="ECO:0000256" key="6">
    <source>
        <dbReference type="ARBA" id="ARBA00022801"/>
    </source>
</evidence>
<evidence type="ECO:0000256" key="5">
    <source>
        <dbReference type="ARBA" id="ARBA00022723"/>
    </source>
</evidence>
<dbReference type="InterPro" id="IPR050582">
    <property type="entry name" value="HAD-like_SerB"/>
</dbReference>
<organism evidence="12 13">
    <name type="scientific">Acinetobacter apis</name>
    <dbReference type="NCBI Taxonomy" id="1229165"/>
    <lineage>
        <taxon>Bacteria</taxon>
        <taxon>Pseudomonadati</taxon>
        <taxon>Pseudomonadota</taxon>
        <taxon>Gammaproteobacteria</taxon>
        <taxon>Moraxellales</taxon>
        <taxon>Moraxellaceae</taxon>
        <taxon>Acinetobacter</taxon>
    </lineage>
</organism>
<dbReference type="Gene3D" id="3.40.50.1000">
    <property type="entry name" value="HAD superfamily/HAD-like"/>
    <property type="match status" value="1"/>
</dbReference>
<name>A0A217EEE8_9GAMM</name>
<keyword evidence="4" id="KW-0028">Amino-acid biosynthesis</keyword>
<evidence type="ECO:0000313" key="13">
    <source>
        <dbReference type="Proteomes" id="UP000243463"/>
    </source>
</evidence>
<comment type="pathway">
    <text evidence="2">Amino-acid biosynthesis; L-serine biosynthesis; L-serine from 3-phospho-D-glycerate: step 3/3.</text>
</comment>
<evidence type="ECO:0000256" key="7">
    <source>
        <dbReference type="ARBA" id="ARBA00022842"/>
    </source>
</evidence>
<evidence type="ECO:0000256" key="1">
    <source>
        <dbReference type="ARBA" id="ARBA00001946"/>
    </source>
</evidence>
<dbReference type="Proteomes" id="UP000243463">
    <property type="component" value="Unassembled WGS sequence"/>
</dbReference>
<gene>
    <name evidence="12" type="ORF">SAMN05444584_0566</name>
</gene>
<dbReference type="InterPro" id="IPR036412">
    <property type="entry name" value="HAD-like_sf"/>
</dbReference>
<comment type="catalytic activity">
    <reaction evidence="10">
        <text>O-phospho-D-serine + H2O = D-serine + phosphate</text>
        <dbReference type="Rhea" id="RHEA:24873"/>
        <dbReference type="ChEBI" id="CHEBI:15377"/>
        <dbReference type="ChEBI" id="CHEBI:35247"/>
        <dbReference type="ChEBI" id="CHEBI:43474"/>
        <dbReference type="ChEBI" id="CHEBI:58680"/>
        <dbReference type="EC" id="3.1.3.3"/>
    </reaction>
</comment>
<sequence length="450" mass="51216">MKNYMDKTLFNLPKRFILTALTISFSFYTAAQPVQEIHSAINRSNTIEPAAINTNVQLLERGHWDNFNREQINALILKYGKHNPHYNPAAPAYIVADFDNTSVFLDIEEATLIYQLENLKFKVTPEQLNQIIRKNISAQNFVESYHNAAGQPVNIEKIAPDIIESYRWLYHNYAGLKGKQSLSSVQKNHHYQNFITKMRYLYAAIGDTFDHDVSYPWVTYLFTGFTAPEVRSMVKHTFDWQQQQNIGPVTWTSPQSLPGQAGVVSVTWDNGLRPYQEMKNLFATLQNNGIMVYVCSASFIDVVKEMVSNPDIGFAVNAENVLAMELERDHEGRILPEFRKGYAQTQGVGKSKMINQFLVSKYHYGPIFIAGDSEGDQNMMQDFKDTEKVLIINRLRKPNTDIGRFSKLAVETYGQQDAKYLLQGRDANTGQFIPSNKSIAYGSSTAKALK</sequence>
<comment type="catalytic activity">
    <reaction evidence="9">
        <text>O-phospho-L-serine + H2O = L-serine + phosphate</text>
        <dbReference type="Rhea" id="RHEA:21208"/>
        <dbReference type="ChEBI" id="CHEBI:15377"/>
        <dbReference type="ChEBI" id="CHEBI:33384"/>
        <dbReference type="ChEBI" id="CHEBI:43474"/>
        <dbReference type="ChEBI" id="CHEBI:57524"/>
        <dbReference type="EC" id="3.1.3.3"/>
    </reaction>
</comment>
<dbReference type="PANTHER" id="PTHR43344:SF2">
    <property type="entry name" value="PHOSPHOSERINE PHOSPHATASE"/>
    <property type="match status" value="1"/>
</dbReference>
<protein>
    <recommendedName>
        <fullName evidence="3">phosphoserine phosphatase</fullName>
        <ecNumber evidence="3">3.1.3.3</ecNumber>
    </recommendedName>
</protein>
<evidence type="ECO:0000256" key="2">
    <source>
        <dbReference type="ARBA" id="ARBA00005135"/>
    </source>
</evidence>
<keyword evidence="6" id="KW-0378">Hydrolase</keyword>
<evidence type="ECO:0000256" key="3">
    <source>
        <dbReference type="ARBA" id="ARBA00012640"/>
    </source>
</evidence>
<evidence type="ECO:0000256" key="8">
    <source>
        <dbReference type="ARBA" id="ARBA00023299"/>
    </source>
</evidence>
<dbReference type="SUPFAM" id="SSF56784">
    <property type="entry name" value="HAD-like"/>
    <property type="match status" value="1"/>
</dbReference>
<evidence type="ECO:0000256" key="9">
    <source>
        <dbReference type="ARBA" id="ARBA00048138"/>
    </source>
</evidence>
<dbReference type="InterPro" id="IPR023214">
    <property type="entry name" value="HAD_sf"/>
</dbReference>